<dbReference type="OrthoDB" id="405996at2759"/>
<comment type="caution">
    <text evidence="8">The sequence shown here is derived from an EMBL/GenBank/DDBJ whole genome shotgun (WGS) entry which is preliminary data.</text>
</comment>
<reference evidence="8" key="1">
    <citation type="submission" date="2018-11" db="EMBL/GenBank/DDBJ databases">
        <authorList>
            <consortium name="Pathogen Informatics"/>
        </authorList>
    </citation>
    <scope>NUCLEOTIDE SEQUENCE</scope>
</reference>
<dbReference type="GO" id="GO:0004438">
    <property type="term" value="F:phosphatidylinositol-3-phosphate phosphatase activity"/>
    <property type="evidence" value="ECO:0007669"/>
    <property type="project" value="UniProtKB-EC"/>
</dbReference>
<dbReference type="EMBL" id="CAAALY010038454">
    <property type="protein sequence ID" value="VEL18749.1"/>
    <property type="molecule type" value="Genomic_DNA"/>
</dbReference>
<dbReference type="Pfam" id="PF02383">
    <property type="entry name" value="Syja_N"/>
    <property type="match status" value="1"/>
</dbReference>
<dbReference type="InterPro" id="IPR002013">
    <property type="entry name" value="SAC_dom"/>
</dbReference>
<evidence type="ECO:0000256" key="4">
    <source>
        <dbReference type="ARBA" id="ARBA00040795"/>
    </source>
</evidence>
<sequence>MQEWASQLSAAASSQGFILPNTNQTTLSWIGELCLPIIHGFAAIHSIWQHQANSSTPFMVKGTQATIYALISRRCTFRAGTRFFTRGVDQSGHAANTVETEQILVVPPHHQFSFTQVIHFYH</sequence>
<protein>
    <recommendedName>
        <fullName evidence="4">Phosphatidylinositol-3-phosphatase SAC1</fullName>
        <ecNumber evidence="1">3.1.3.64</ecNumber>
    </recommendedName>
    <alternativeName>
        <fullName evidence="6">Phosphatidylinositol-4-phosphate phosphatase</fullName>
    </alternativeName>
    <alternativeName>
        <fullName evidence="5">Suppressor of actin mutations 1-like protein</fullName>
    </alternativeName>
</protein>
<gene>
    <name evidence="8" type="ORF">PXEA_LOCUS12189</name>
</gene>
<feature type="domain" description="SAC" evidence="7">
    <location>
        <begin position="35"/>
        <end position="117"/>
    </location>
</feature>
<dbReference type="PROSITE" id="PS50275">
    <property type="entry name" value="SAC"/>
    <property type="match status" value="1"/>
</dbReference>
<comment type="catalytic activity">
    <reaction evidence="3">
        <text>a 1,2-diacyl-sn-glycero-3-phospho-(1D-myo-inositol 4-phosphate) + H2O = a 1,2-diacyl-sn-glycero-3-phospho-(1D-myo-inositol) + phosphate</text>
        <dbReference type="Rhea" id="RHEA:55652"/>
        <dbReference type="ChEBI" id="CHEBI:15377"/>
        <dbReference type="ChEBI" id="CHEBI:43474"/>
        <dbReference type="ChEBI" id="CHEBI:57880"/>
        <dbReference type="ChEBI" id="CHEBI:58178"/>
    </reaction>
    <physiologicalReaction direction="left-to-right" evidence="3">
        <dbReference type="Rhea" id="RHEA:55653"/>
    </physiologicalReaction>
</comment>
<proteinExistence type="predicted"/>
<evidence type="ECO:0000256" key="2">
    <source>
        <dbReference type="ARBA" id="ARBA00036631"/>
    </source>
</evidence>
<evidence type="ECO:0000256" key="1">
    <source>
        <dbReference type="ARBA" id="ARBA00013038"/>
    </source>
</evidence>
<dbReference type="PANTHER" id="PTHR45662:SF2">
    <property type="entry name" value="PHOSPHATIDYLINOSITOL-3-PHOSPHATASE SAC1"/>
    <property type="match status" value="1"/>
</dbReference>
<evidence type="ECO:0000313" key="8">
    <source>
        <dbReference type="EMBL" id="VEL18749.1"/>
    </source>
</evidence>
<name>A0A448WRY1_9PLAT</name>
<dbReference type="EC" id="3.1.3.64" evidence="1"/>
<accession>A0A448WRY1</accession>
<evidence type="ECO:0000259" key="7">
    <source>
        <dbReference type="PROSITE" id="PS50275"/>
    </source>
</evidence>
<evidence type="ECO:0000256" key="3">
    <source>
        <dbReference type="ARBA" id="ARBA00036807"/>
    </source>
</evidence>
<evidence type="ECO:0000256" key="6">
    <source>
        <dbReference type="ARBA" id="ARBA00041911"/>
    </source>
</evidence>
<dbReference type="AlphaFoldDB" id="A0A448WRY1"/>
<keyword evidence="9" id="KW-1185">Reference proteome</keyword>
<dbReference type="Proteomes" id="UP000784294">
    <property type="component" value="Unassembled WGS sequence"/>
</dbReference>
<dbReference type="GO" id="GO:0046856">
    <property type="term" value="P:phosphatidylinositol dephosphorylation"/>
    <property type="evidence" value="ECO:0007669"/>
    <property type="project" value="TreeGrafter"/>
</dbReference>
<evidence type="ECO:0000256" key="5">
    <source>
        <dbReference type="ARBA" id="ARBA00041396"/>
    </source>
</evidence>
<organism evidence="8 9">
    <name type="scientific">Protopolystoma xenopodis</name>
    <dbReference type="NCBI Taxonomy" id="117903"/>
    <lineage>
        <taxon>Eukaryota</taxon>
        <taxon>Metazoa</taxon>
        <taxon>Spiralia</taxon>
        <taxon>Lophotrochozoa</taxon>
        <taxon>Platyhelminthes</taxon>
        <taxon>Monogenea</taxon>
        <taxon>Polyopisthocotylea</taxon>
        <taxon>Polystomatidea</taxon>
        <taxon>Polystomatidae</taxon>
        <taxon>Protopolystoma</taxon>
    </lineage>
</organism>
<comment type="catalytic activity">
    <reaction evidence="2">
        <text>a 1,2-diacyl-sn-glycero-3-phospho-(1D-myo-inositol-3-phosphate) + H2O = a 1,2-diacyl-sn-glycero-3-phospho-(1D-myo-inositol) + phosphate</text>
        <dbReference type="Rhea" id="RHEA:12316"/>
        <dbReference type="ChEBI" id="CHEBI:15377"/>
        <dbReference type="ChEBI" id="CHEBI:43474"/>
        <dbReference type="ChEBI" id="CHEBI:57880"/>
        <dbReference type="ChEBI" id="CHEBI:58088"/>
        <dbReference type="EC" id="3.1.3.64"/>
    </reaction>
    <physiologicalReaction direction="left-to-right" evidence="2">
        <dbReference type="Rhea" id="RHEA:12317"/>
    </physiologicalReaction>
</comment>
<dbReference type="GO" id="GO:0043812">
    <property type="term" value="F:phosphatidylinositol-4-phosphate phosphatase activity"/>
    <property type="evidence" value="ECO:0007669"/>
    <property type="project" value="TreeGrafter"/>
</dbReference>
<evidence type="ECO:0000313" key="9">
    <source>
        <dbReference type="Proteomes" id="UP000784294"/>
    </source>
</evidence>
<dbReference type="PANTHER" id="PTHR45662">
    <property type="entry name" value="PHOSPHATIDYLINOSITIDE PHOSPHATASE SAC1"/>
    <property type="match status" value="1"/>
</dbReference>
<dbReference type="GO" id="GO:0005783">
    <property type="term" value="C:endoplasmic reticulum"/>
    <property type="evidence" value="ECO:0007669"/>
    <property type="project" value="TreeGrafter"/>
</dbReference>